<dbReference type="AlphaFoldDB" id="A0A418W7S8"/>
<evidence type="ECO:0000313" key="2">
    <source>
        <dbReference type="Proteomes" id="UP000286100"/>
    </source>
</evidence>
<reference evidence="1 2" key="1">
    <citation type="submission" date="2018-09" db="EMBL/GenBank/DDBJ databases">
        <authorList>
            <person name="Zhu H."/>
        </authorList>
    </citation>
    <scope>NUCLEOTIDE SEQUENCE [LARGE SCALE GENOMIC DNA]</scope>
    <source>
        <strain evidence="1 2">K2R01-6</strain>
    </source>
</reference>
<keyword evidence="2" id="KW-1185">Reference proteome</keyword>
<protein>
    <submittedName>
        <fullName evidence="1">Uncharacterized protein</fullName>
    </submittedName>
</protein>
<evidence type="ECO:0000313" key="1">
    <source>
        <dbReference type="EMBL" id="RJF86058.1"/>
    </source>
</evidence>
<gene>
    <name evidence="1" type="ORF">D3876_19720</name>
</gene>
<name>A0A418W7S8_9SPHN</name>
<sequence length="350" mass="35910">MIDSRPLRFVAGVLALWAGARALMLWPEGMYRGAPPDGLQPFRLDESNFAAAPASSVTIARDPPVELASRVGATSAQLSRPSFGGITEFAAAPPTDRDALLAQARGGSPLLAMLSLAGFRAGVAAAVIESDPRAPDPPKPGRLSGYGWLFVRQGNGTPGLADGGQLGGSQAGARLDYAFAPGFAVTGRLSTPIETRVGREAAIGLNWRPVRSIPLSLTIERRIALDKGGRNAFAAMAAGGVGPVTLPAGFALEAYGQAGIVGFKRPDGFVDGAATAAHTVLQADGATVAVGGGVWGAAQPGVSRLDVGPRVRFRLDRDGANIGASLDWRQRIAGNAEPRSGLAVTLDGSF</sequence>
<dbReference type="OrthoDB" id="7427399at2"/>
<dbReference type="RefSeq" id="WP_119765412.1">
    <property type="nucleotide sequence ID" value="NZ_QYUM01000004.1"/>
</dbReference>
<comment type="caution">
    <text evidence="1">The sequence shown here is derived from an EMBL/GenBank/DDBJ whole genome shotgun (WGS) entry which is preliminary data.</text>
</comment>
<dbReference type="EMBL" id="QYUM01000004">
    <property type="protein sequence ID" value="RJF86058.1"/>
    <property type="molecule type" value="Genomic_DNA"/>
</dbReference>
<accession>A0A418W7S8</accession>
<organism evidence="1 2">
    <name type="scientific">Sphingomonas cavernae</name>
    <dbReference type="NCBI Taxonomy" id="2320861"/>
    <lineage>
        <taxon>Bacteria</taxon>
        <taxon>Pseudomonadati</taxon>
        <taxon>Pseudomonadota</taxon>
        <taxon>Alphaproteobacteria</taxon>
        <taxon>Sphingomonadales</taxon>
        <taxon>Sphingomonadaceae</taxon>
        <taxon>Sphingomonas</taxon>
    </lineage>
</organism>
<proteinExistence type="predicted"/>
<dbReference type="Proteomes" id="UP000286100">
    <property type="component" value="Unassembled WGS sequence"/>
</dbReference>